<sequence length="246" mass="26038">MGAPTTPGLGVVETVVLDVPDVAAAGTFWLPLLGARVVQESDDDGQFLVLGTREGWLVGLQHAPDLVPARWPGQEHPQQLHLDLRVPDLAAATASAVALGATLLRENATWNTLADPAGHPFDLCASDEVDRTTVWGVTVDVPDAAAAARFWAGVLGEEIAYEGEGMAMLDGPRTVMFQQVEGYTPPAWPDPARPQQLHLDLDIGERDPDATEAAALALGATRLPGGGRTFRVFADPAGHPFCLCWG</sequence>
<organism evidence="2 3">
    <name type="scientific">Xylanimonas allomyrinae</name>
    <dbReference type="NCBI Taxonomy" id="2509459"/>
    <lineage>
        <taxon>Bacteria</taxon>
        <taxon>Bacillati</taxon>
        <taxon>Actinomycetota</taxon>
        <taxon>Actinomycetes</taxon>
        <taxon>Micrococcales</taxon>
        <taxon>Promicromonosporaceae</taxon>
        <taxon>Xylanimonas</taxon>
    </lineage>
</organism>
<dbReference type="InterPro" id="IPR037523">
    <property type="entry name" value="VOC_core"/>
</dbReference>
<dbReference type="Gene3D" id="3.10.180.10">
    <property type="entry name" value="2,3-Dihydroxybiphenyl 1,2-Dioxygenase, domain 1"/>
    <property type="match status" value="2"/>
</dbReference>
<dbReference type="Pfam" id="PF18029">
    <property type="entry name" value="Glyoxalase_6"/>
    <property type="match status" value="2"/>
</dbReference>
<dbReference type="EMBL" id="CP035495">
    <property type="protein sequence ID" value="QAY64079.1"/>
    <property type="molecule type" value="Genomic_DNA"/>
</dbReference>
<dbReference type="Proteomes" id="UP000291758">
    <property type="component" value="Chromosome"/>
</dbReference>
<dbReference type="PANTHER" id="PTHR35908">
    <property type="entry name" value="HYPOTHETICAL FUSION PROTEIN"/>
    <property type="match status" value="1"/>
</dbReference>
<reference evidence="2 3" key="1">
    <citation type="submission" date="2019-01" db="EMBL/GenBank/DDBJ databases">
        <title>Genome sequencing of strain 2JSPR-7.</title>
        <authorList>
            <person name="Heo J."/>
            <person name="Kim S.-J."/>
            <person name="Kim J.-S."/>
            <person name="Hong S.-B."/>
            <person name="Kwon S.-W."/>
        </authorList>
    </citation>
    <scope>NUCLEOTIDE SEQUENCE [LARGE SCALE GENOMIC DNA]</scope>
    <source>
        <strain evidence="2 3">2JSPR-7</strain>
    </source>
</reference>
<name>A0A4P6ERE9_9MICO</name>
<dbReference type="CDD" id="cd06587">
    <property type="entry name" value="VOC"/>
    <property type="match status" value="1"/>
</dbReference>
<keyword evidence="3" id="KW-1185">Reference proteome</keyword>
<dbReference type="AlphaFoldDB" id="A0A4P6ERE9"/>
<protein>
    <submittedName>
        <fullName evidence="2">VOC family protein</fullName>
    </submittedName>
</protein>
<proteinExistence type="predicted"/>
<dbReference type="InterPro" id="IPR029068">
    <property type="entry name" value="Glyas_Bleomycin-R_OHBP_Dase"/>
</dbReference>
<evidence type="ECO:0000259" key="1">
    <source>
        <dbReference type="PROSITE" id="PS51819"/>
    </source>
</evidence>
<dbReference type="SUPFAM" id="SSF54593">
    <property type="entry name" value="Glyoxalase/Bleomycin resistance protein/Dihydroxybiphenyl dioxygenase"/>
    <property type="match status" value="2"/>
</dbReference>
<evidence type="ECO:0000313" key="2">
    <source>
        <dbReference type="EMBL" id="QAY64079.1"/>
    </source>
</evidence>
<dbReference type="RefSeq" id="WP_129205238.1">
    <property type="nucleotide sequence ID" value="NZ_CP035495.1"/>
</dbReference>
<gene>
    <name evidence="2" type="ORF">ET495_13575</name>
</gene>
<dbReference type="PANTHER" id="PTHR35908:SF1">
    <property type="entry name" value="CONSERVED PROTEIN"/>
    <property type="match status" value="1"/>
</dbReference>
<accession>A0A4P6ERE9</accession>
<dbReference type="OrthoDB" id="1645442at2"/>
<dbReference type="InterPro" id="IPR041581">
    <property type="entry name" value="Glyoxalase_6"/>
</dbReference>
<dbReference type="KEGG" id="xyl:ET495_13575"/>
<feature type="domain" description="VOC" evidence="1">
    <location>
        <begin position="133"/>
        <end position="246"/>
    </location>
</feature>
<dbReference type="PROSITE" id="PS51819">
    <property type="entry name" value="VOC"/>
    <property type="match status" value="1"/>
</dbReference>
<evidence type="ECO:0000313" key="3">
    <source>
        <dbReference type="Proteomes" id="UP000291758"/>
    </source>
</evidence>